<gene>
    <name evidence="1" type="ORF">APZ42_019472</name>
</gene>
<proteinExistence type="predicted"/>
<keyword evidence="2" id="KW-1185">Reference proteome</keyword>
<dbReference type="EMBL" id="LRGB01000930">
    <property type="protein sequence ID" value="KZS14944.1"/>
    <property type="molecule type" value="Genomic_DNA"/>
</dbReference>
<name>A0A164Y707_9CRUS</name>
<reference evidence="1 2" key="1">
    <citation type="submission" date="2016-03" db="EMBL/GenBank/DDBJ databases">
        <title>EvidentialGene: Evidence-directed Construction of Genes on Genomes.</title>
        <authorList>
            <person name="Gilbert D.G."/>
            <person name="Choi J.-H."/>
            <person name="Mockaitis K."/>
            <person name="Colbourne J."/>
            <person name="Pfrender M."/>
        </authorList>
    </citation>
    <scope>NUCLEOTIDE SEQUENCE [LARGE SCALE GENOMIC DNA]</scope>
    <source>
        <strain evidence="1 2">Xinb3</strain>
        <tissue evidence="1">Complete organism</tissue>
    </source>
</reference>
<comment type="caution">
    <text evidence="1">The sequence shown here is derived from an EMBL/GenBank/DDBJ whole genome shotgun (WGS) entry which is preliminary data.</text>
</comment>
<dbReference type="Proteomes" id="UP000076858">
    <property type="component" value="Unassembled WGS sequence"/>
</dbReference>
<evidence type="ECO:0000313" key="1">
    <source>
        <dbReference type="EMBL" id="KZS14944.1"/>
    </source>
</evidence>
<dbReference type="AlphaFoldDB" id="A0A164Y707"/>
<evidence type="ECO:0000313" key="2">
    <source>
        <dbReference type="Proteomes" id="UP000076858"/>
    </source>
</evidence>
<accession>A0A164Y707</accession>
<organism evidence="1 2">
    <name type="scientific">Daphnia magna</name>
    <dbReference type="NCBI Taxonomy" id="35525"/>
    <lineage>
        <taxon>Eukaryota</taxon>
        <taxon>Metazoa</taxon>
        <taxon>Ecdysozoa</taxon>
        <taxon>Arthropoda</taxon>
        <taxon>Crustacea</taxon>
        <taxon>Branchiopoda</taxon>
        <taxon>Diplostraca</taxon>
        <taxon>Cladocera</taxon>
        <taxon>Anomopoda</taxon>
        <taxon>Daphniidae</taxon>
        <taxon>Daphnia</taxon>
    </lineage>
</organism>
<protein>
    <submittedName>
        <fullName evidence="1">Uncharacterized protein</fullName>
    </submittedName>
</protein>
<sequence length="52" mass="6066">MLIDENVDRLMPLKIWAQGKGGTHHRLKNIEREIMFWSFSFVFLVVDSTTAS</sequence>